<feature type="signal peptide" evidence="1">
    <location>
        <begin position="1"/>
        <end position="20"/>
    </location>
</feature>
<evidence type="ECO:0000313" key="2">
    <source>
        <dbReference type="EMBL" id="KAG7302155.1"/>
    </source>
</evidence>
<sequence>MNAVNFALLVVAALAASSSADCDACLQNICYSKSTVLKRIDTTGGLDVDRKTNTLYLQYRSSYLNVGIGLDDGKITRIPDVDYTTCRAVDQQTGQVYLGTTRGLHEYNPATDTSRFLGLQSETIMVMQHSKKLYYAKLPNGMCTVDRDYKWECIRALRNVKIEDFVVDKKDDIYYRSGSQHYRLANNSDVPEYLFTHRFAKLAVDVNGEVYTSVFRDVSKLNYESDDFEPIGSVKLVNMSELVFDGNNNLVFRDIQSSPASIMKLVPNGTC</sequence>
<proteinExistence type="predicted"/>
<reference evidence="2 3" key="1">
    <citation type="submission" date="2021-06" db="EMBL/GenBank/DDBJ databases">
        <title>A haploid diamondback moth (Plutella xylostella L.) genome assembly resolves 31 chromosomes and identifies a diamide resistance mutation.</title>
        <authorList>
            <person name="Ward C.M."/>
            <person name="Perry K.D."/>
            <person name="Baker G."/>
            <person name="Powis K."/>
            <person name="Heckel D.G."/>
            <person name="Baxter S.W."/>
        </authorList>
    </citation>
    <scope>NUCLEOTIDE SEQUENCE [LARGE SCALE GENOMIC DNA]</scope>
    <source>
        <strain evidence="2 3">LV</strain>
        <tissue evidence="2">Single pupa</tissue>
    </source>
</reference>
<evidence type="ECO:0008006" key="4">
    <source>
        <dbReference type="Google" id="ProtNLM"/>
    </source>
</evidence>
<keyword evidence="1" id="KW-0732">Signal</keyword>
<comment type="caution">
    <text evidence="2">The sequence shown here is derived from an EMBL/GenBank/DDBJ whole genome shotgun (WGS) entry which is preliminary data.</text>
</comment>
<protein>
    <recommendedName>
        <fullName evidence="4">Ommochrome-binding protein-like</fullName>
    </recommendedName>
</protein>
<keyword evidence="3" id="KW-1185">Reference proteome</keyword>
<dbReference type="Proteomes" id="UP000823941">
    <property type="component" value="Chromosome 18"/>
</dbReference>
<accession>A0ABQ7QA99</accession>
<organism evidence="2 3">
    <name type="scientific">Plutella xylostella</name>
    <name type="common">Diamondback moth</name>
    <name type="synonym">Plutella maculipennis</name>
    <dbReference type="NCBI Taxonomy" id="51655"/>
    <lineage>
        <taxon>Eukaryota</taxon>
        <taxon>Metazoa</taxon>
        <taxon>Ecdysozoa</taxon>
        <taxon>Arthropoda</taxon>
        <taxon>Hexapoda</taxon>
        <taxon>Insecta</taxon>
        <taxon>Pterygota</taxon>
        <taxon>Neoptera</taxon>
        <taxon>Endopterygota</taxon>
        <taxon>Lepidoptera</taxon>
        <taxon>Glossata</taxon>
        <taxon>Ditrysia</taxon>
        <taxon>Yponomeutoidea</taxon>
        <taxon>Plutellidae</taxon>
        <taxon>Plutella</taxon>
    </lineage>
</organism>
<name>A0ABQ7QA99_PLUXY</name>
<evidence type="ECO:0000313" key="3">
    <source>
        <dbReference type="Proteomes" id="UP000823941"/>
    </source>
</evidence>
<evidence type="ECO:0000256" key="1">
    <source>
        <dbReference type="SAM" id="SignalP"/>
    </source>
</evidence>
<dbReference type="EMBL" id="JAHIBW010000018">
    <property type="protein sequence ID" value="KAG7302155.1"/>
    <property type="molecule type" value="Genomic_DNA"/>
</dbReference>
<feature type="chain" id="PRO_5046221490" description="Ommochrome-binding protein-like" evidence="1">
    <location>
        <begin position="21"/>
        <end position="271"/>
    </location>
</feature>
<gene>
    <name evidence="2" type="ORF">JYU34_013627</name>
</gene>